<proteinExistence type="predicted"/>
<feature type="region of interest" description="Disordered" evidence="1">
    <location>
        <begin position="124"/>
        <end position="148"/>
    </location>
</feature>
<sequence length="148" mass="16325">MHGQVSCLVGCLACRGSVWTPCVPLLYQSCKVKHYLLKTMYFFVQTRSHRECQCSRLGLQCCCSGLKPPPPRLLPESPTRNAVVRKADPERALDPHAWFLCDFSPGLHLITTVPFLTGCPQDGHGQAPRGLGVRQEGRRRAGGLGRSP</sequence>
<organism evidence="2 3">
    <name type="scientific">Myotis myotis</name>
    <name type="common">Greater mouse-eared bat</name>
    <name type="synonym">Vespertilio myotis</name>
    <dbReference type="NCBI Taxonomy" id="51298"/>
    <lineage>
        <taxon>Eukaryota</taxon>
        <taxon>Metazoa</taxon>
        <taxon>Chordata</taxon>
        <taxon>Craniata</taxon>
        <taxon>Vertebrata</taxon>
        <taxon>Euteleostomi</taxon>
        <taxon>Mammalia</taxon>
        <taxon>Eutheria</taxon>
        <taxon>Laurasiatheria</taxon>
        <taxon>Chiroptera</taxon>
        <taxon>Yangochiroptera</taxon>
        <taxon>Vespertilionidae</taxon>
        <taxon>Myotis</taxon>
    </lineage>
</organism>
<evidence type="ECO:0000313" key="3">
    <source>
        <dbReference type="Proteomes" id="UP000527355"/>
    </source>
</evidence>
<evidence type="ECO:0000256" key="1">
    <source>
        <dbReference type="SAM" id="MobiDB-lite"/>
    </source>
</evidence>
<accession>A0A7J7U5M7</accession>
<dbReference type="EMBL" id="JABWUV010000014">
    <property type="protein sequence ID" value="KAF6308128.1"/>
    <property type="molecule type" value="Genomic_DNA"/>
</dbReference>
<evidence type="ECO:0000313" key="2">
    <source>
        <dbReference type="EMBL" id="KAF6308128.1"/>
    </source>
</evidence>
<dbReference type="AlphaFoldDB" id="A0A7J7U5M7"/>
<protein>
    <submittedName>
        <fullName evidence="2">Uncharacterized protein</fullName>
    </submittedName>
</protein>
<reference evidence="2 3" key="1">
    <citation type="journal article" date="2020" name="Nature">
        <title>Six reference-quality genomes reveal evolution of bat adaptations.</title>
        <authorList>
            <person name="Jebb D."/>
            <person name="Huang Z."/>
            <person name="Pippel M."/>
            <person name="Hughes G.M."/>
            <person name="Lavrichenko K."/>
            <person name="Devanna P."/>
            <person name="Winkler S."/>
            <person name="Jermiin L.S."/>
            <person name="Skirmuntt E.C."/>
            <person name="Katzourakis A."/>
            <person name="Burkitt-Gray L."/>
            <person name="Ray D.A."/>
            <person name="Sullivan K.A.M."/>
            <person name="Roscito J.G."/>
            <person name="Kirilenko B.M."/>
            <person name="Davalos L.M."/>
            <person name="Corthals A.P."/>
            <person name="Power M.L."/>
            <person name="Jones G."/>
            <person name="Ransome R.D."/>
            <person name="Dechmann D.K.N."/>
            <person name="Locatelli A.G."/>
            <person name="Puechmaille S.J."/>
            <person name="Fedrigo O."/>
            <person name="Jarvis E.D."/>
            <person name="Hiller M."/>
            <person name="Vernes S.C."/>
            <person name="Myers E.W."/>
            <person name="Teeling E.C."/>
        </authorList>
    </citation>
    <scope>NUCLEOTIDE SEQUENCE [LARGE SCALE GENOMIC DNA]</scope>
    <source>
        <strain evidence="2">MMyoMyo1</strain>
        <tissue evidence="2">Flight muscle</tissue>
    </source>
</reference>
<gene>
    <name evidence="2" type="ORF">mMyoMyo1_008906</name>
</gene>
<keyword evidence="3" id="KW-1185">Reference proteome</keyword>
<comment type="caution">
    <text evidence="2">The sequence shown here is derived from an EMBL/GenBank/DDBJ whole genome shotgun (WGS) entry which is preliminary data.</text>
</comment>
<name>A0A7J7U5M7_MYOMY</name>
<dbReference type="Proteomes" id="UP000527355">
    <property type="component" value="Unassembled WGS sequence"/>
</dbReference>